<keyword evidence="2" id="KW-1185">Reference proteome</keyword>
<evidence type="ECO:0000313" key="2">
    <source>
        <dbReference type="Proteomes" id="UP000037136"/>
    </source>
</evidence>
<sequence>MIHQLAARKAIEELEEKGGWVGQATDSQGKGLRKELESKGQLSRVIRREAARLGVRYQVAGKWCSFVAVNNDDGDGNQDKEDKEMLGTFEVVHREEGSVMGMAATTCFMAAAPVGTGPSLFGGMTGGGGNSPGIQRVCLRGGGSYANCSDCSDEDGVEIQCLDDGDCEGAPNSGSIQNRGGTDDNNVVSELALLQTFVGSWPWSKPLEKMLGLAKEETMRLKNVKADDDDDDGQVLATLCVILFLKQTLAGDKEVWELMVEKAQEWLEKQTGEKAADLEDWFLEARL</sequence>
<evidence type="ECO:0000313" key="1">
    <source>
        <dbReference type="EMBL" id="PFH62873.1"/>
    </source>
</evidence>
<dbReference type="OrthoDB" id="1729737at2759"/>
<dbReference type="EMBL" id="LAZP02000015">
    <property type="protein sequence ID" value="PFH62873.1"/>
    <property type="molecule type" value="Genomic_DNA"/>
</dbReference>
<organism evidence="1 2">
    <name type="scientific">Ophiocordyceps unilateralis</name>
    <name type="common">Zombie-ant fungus</name>
    <name type="synonym">Torrubia unilateralis</name>
    <dbReference type="NCBI Taxonomy" id="268505"/>
    <lineage>
        <taxon>Eukaryota</taxon>
        <taxon>Fungi</taxon>
        <taxon>Dikarya</taxon>
        <taxon>Ascomycota</taxon>
        <taxon>Pezizomycotina</taxon>
        <taxon>Sordariomycetes</taxon>
        <taxon>Hypocreomycetidae</taxon>
        <taxon>Hypocreales</taxon>
        <taxon>Ophiocordycipitaceae</taxon>
        <taxon>Ophiocordyceps</taxon>
    </lineage>
</organism>
<protein>
    <submittedName>
        <fullName evidence="1">Uncharacterized protein</fullName>
    </submittedName>
</protein>
<dbReference type="AlphaFoldDB" id="A0A2A9PPS8"/>
<proteinExistence type="predicted"/>
<dbReference type="PANTHER" id="PTHR45737">
    <property type="entry name" value="VON WILLEBRAND FACTOR A DOMAIN-CONTAINING PROTEIN 5A"/>
    <property type="match status" value="1"/>
</dbReference>
<dbReference type="Proteomes" id="UP000037136">
    <property type="component" value="Unassembled WGS sequence"/>
</dbReference>
<reference evidence="1 2" key="1">
    <citation type="journal article" date="2015" name="BMC Genomics">
        <title>Gene expression during zombie ant biting behavior reflects the complexity underlying fungal parasitic behavioral manipulation.</title>
        <authorList>
            <person name="de Bekker C."/>
            <person name="Ohm R.A."/>
            <person name="Loreto R.G."/>
            <person name="Sebastian A."/>
            <person name="Albert I."/>
            <person name="Merrow M."/>
            <person name="Brachmann A."/>
            <person name="Hughes D.P."/>
        </authorList>
    </citation>
    <scope>NUCLEOTIDE SEQUENCE [LARGE SCALE GENOMIC DNA]</scope>
    <source>
        <strain evidence="1 2">SC16a</strain>
    </source>
</reference>
<reference evidence="1 2" key="2">
    <citation type="journal article" date="2017" name="Sci. Rep.">
        <title>Ant-infecting Ophiocordyceps genomes reveal a high diversity of potential behavioral manipulation genes and a possible major role for enterotoxins.</title>
        <authorList>
            <person name="de Bekker C."/>
            <person name="Ohm R.A."/>
            <person name="Evans H.C."/>
            <person name="Brachmann A."/>
            <person name="Hughes D.P."/>
        </authorList>
    </citation>
    <scope>NUCLEOTIDE SEQUENCE [LARGE SCALE GENOMIC DNA]</scope>
    <source>
        <strain evidence="1 2">SC16a</strain>
    </source>
</reference>
<name>A0A2A9PPS8_OPHUN</name>
<accession>A0A2A9PPS8</accession>
<gene>
    <name evidence="1" type="ORF">XA68_11429</name>
</gene>
<comment type="caution">
    <text evidence="1">The sequence shown here is derived from an EMBL/GenBank/DDBJ whole genome shotgun (WGS) entry which is preliminary data.</text>
</comment>
<dbReference type="PANTHER" id="PTHR45737:SF6">
    <property type="entry name" value="VON WILLEBRAND FACTOR A DOMAIN-CONTAINING PROTEIN 5A"/>
    <property type="match status" value="1"/>
</dbReference>
<dbReference type="STRING" id="268505.A0A2A9PPS8"/>